<gene>
    <name evidence="8" type="ORF">Tsubulata_024896</name>
</gene>
<name>A0A9Q0IZR1_9ROSI</name>
<feature type="transmembrane region" description="Helical" evidence="6">
    <location>
        <begin position="392"/>
        <end position="411"/>
    </location>
</feature>
<dbReference type="PANTHER" id="PTHR19241">
    <property type="entry name" value="ATP-BINDING CASSETTE TRANSPORTER"/>
    <property type="match status" value="1"/>
</dbReference>
<feature type="domain" description="ABC-2 type transporter transmembrane" evidence="7">
    <location>
        <begin position="227"/>
        <end position="437"/>
    </location>
</feature>
<evidence type="ECO:0000313" key="8">
    <source>
        <dbReference type="EMBL" id="KAJ4822692.1"/>
    </source>
</evidence>
<dbReference type="SUPFAM" id="SSF52540">
    <property type="entry name" value="P-loop containing nucleoside triphosphate hydrolases"/>
    <property type="match status" value="1"/>
</dbReference>
<feature type="transmembrane region" description="Helical" evidence="6">
    <location>
        <begin position="322"/>
        <end position="349"/>
    </location>
</feature>
<dbReference type="Gene3D" id="3.40.50.300">
    <property type="entry name" value="P-loop containing nucleotide triphosphate hydrolases"/>
    <property type="match status" value="1"/>
</dbReference>
<evidence type="ECO:0000256" key="6">
    <source>
        <dbReference type="SAM" id="Phobius"/>
    </source>
</evidence>
<evidence type="ECO:0000256" key="5">
    <source>
        <dbReference type="ARBA" id="ARBA00023136"/>
    </source>
</evidence>
<proteinExistence type="predicted"/>
<evidence type="ECO:0000313" key="9">
    <source>
        <dbReference type="Proteomes" id="UP001141552"/>
    </source>
</evidence>
<feature type="transmembrane region" description="Helical" evidence="6">
    <location>
        <begin position="278"/>
        <end position="301"/>
    </location>
</feature>
<dbReference type="OrthoDB" id="66620at2759"/>
<dbReference type="AlphaFoldDB" id="A0A9Q0IZR1"/>
<comment type="caution">
    <text evidence="8">The sequence shown here is derived from an EMBL/GenBank/DDBJ whole genome shotgun (WGS) entry which is preliminary data.</text>
</comment>
<protein>
    <recommendedName>
        <fullName evidence="7">ABC-2 type transporter transmembrane domain-containing protein</fullName>
    </recommendedName>
</protein>
<evidence type="ECO:0000259" key="7">
    <source>
        <dbReference type="Pfam" id="PF01061"/>
    </source>
</evidence>
<feature type="transmembrane region" description="Helical" evidence="6">
    <location>
        <begin position="472"/>
        <end position="495"/>
    </location>
</feature>
<dbReference type="Proteomes" id="UP001141552">
    <property type="component" value="Unassembled WGS sequence"/>
</dbReference>
<keyword evidence="2" id="KW-0813">Transport</keyword>
<comment type="subcellular location">
    <subcellularLocation>
        <location evidence="1">Membrane</location>
        <topology evidence="1">Multi-pass membrane protein</topology>
    </subcellularLocation>
</comment>
<keyword evidence="9" id="KW-1185">Reference proteome</keyword>
<evidence type="ECO:0000256" key="1">
    <source>
        <dbReference type="ARBA" id="ARBA00004141"/>
    </source>
</evidence>
<evidence type="ECO:0000256" key="2">
    <source>
        <dbReference type="ARBA" id="ARBA00022448"/>
    </source>
</evidence>
<dbReference type="GO" id="GO:0140359">
    <property type="term" value="F:ABC-type transporter activity"/>
    <property type="evidence" value="ECO:0007669"/>
    <property type="project" value="InterPro"/>
</dbReference>
<dbReference type="InterPro" id="IPR013525">
    <property type="entry name" value="ABC2_TM"/>
</dbReference>
<feature type="transmembrane region" description="Helical" evidence="6">
    <location>
        <begin position="361"/>
        <end position="385"/>
    </location>
</feature>
<sequence>MFIHEFVAEVLEMIELDEIKDALVGNHGVSGISTEQRKRLTIAVELISNPAIIFMDEPTTGLDARAAAIVMRVVKNIVKTNRTVECTIHQPSIDVFEAFDEEFPEGTLLKRMNLEAGKQSEAQVILMKNGGQVIYSGELGQYSSKLIDYFEGIPGVPKIKENYNPATWKLEVTNPSSEAQLGLDFARLYQESHLFQENEELVRKLRIPPQGSRELQFPTRFSQNGWQQYKACLWKQSLSYWRSPKDNLARLAFATVSSLIFGAVSWQKGQQIDDEQDLLNILGSIYIFVQIIGSGNCSFVLPSVAKERIVVYRERFAGMYSSLAFSLAQITAEIPYTCVQAALFTAITYPAVNFYWSACKAFWYFYTMFCTLLYFNYMGLVLVSLTPTFQVASVYVGLCYNLLSLFAGYIIPGPIIPKWWVWFYWISPTSWSLKGFFTPQYGDIGKEISAYGERKAISAFLRSYFGYNHDDLGLVAVVLLAFPAAFAITFAIGIAKLNFQKR</sequence>
<keyword evidence="4 6" id="KW-1133">Transmembrane helix</keyword>
<evidence type="ECO:0000256" key="3">
    <source>
        <dbReference type="ARBA" id="ARBA00022692"/>
    </source>
</evidence>
<reference evidence="8" key="1">
    <citation type="submission" date="2022-02" db="EMBL/GenBank/DDBJ databases">
        <authorList>
            <person name="Henning P.M."/>
            <person name="McCubbin A.G."/>
            <person name="Shore J.S."/>
        </authorList>
    </citation>
    <scope>NUCLEOTIDE SEQUENCE</scope>
    <source>
        <strain evidence="8">F60SS</strain>
        <tissue evidence="8">Leaves</tissue>
    </source>
</reference>
<dbReference type="InterPro" id="IPR027417">
    <property type="entry name" value="P-loop_NTPase"/>
</dbReference>
<dbReference type="Pfam" id="PF01061">
    <property type="entry name" value="ABC2_membrane"/>
    <property type="match status" value="1"/>
</dbReference>
<accession>A0A9Q0IZR1</accession>
<evidence type="ECO:0000256" key="4">
    <source>
        <dbReference type="ARBA" id="ARBA00022989"/>
    </source>
</evidence>
<organism evidence="8 9">
    <name type="scientific">Turnera subulata</name>
    <dbReference type="NCBI Taxonomy" id="218843"/>
    <lineage>
        <taxon>Eukaryota</taxon>
        <taxon>Viridiplantae</taxon>
        <taxon>Streptophyta</taxon>
        <taxon>Embryophyta</taxon>
        <taxon>Tracheophyta</taxon>
        <taxon>Spermatophyta</taxon>
        <taxon>Magnoliopsida</taxon>
        <taxon>eudicotyledons</taxon>
        <taxon>Gunneridae</taxon>
        <taxon>Pentapetalae</taxon>
        <taxon>rosids</taxon>
        <taxon>fabids</taxon>
        <taxon>Malpighiales</taxon>
        <taxon>Passifloraceae</taxon>
        <taxon>Turnera</taxon>
    </lineage>
</organism>
<feature type="transmembrane region" description="Helical" evidence="6">
    <location>
        <begin position="248"/>
        <end position="266"/>
    </location>
</feature>
<dbReference type="GO" id="GO:0005886">
    <property type="term" value="C:plasma membrane"/>
    <property type="evidence" value="ECO:0007669"/>
    <property type="project" value="UniProtKB-ARBA"/>
</dbReference>
<keyword evidence="3 6" id="KW-0812">Transmembrane</keyword>
<reference evidence="8" key="2">
    <citation type="journal article" date="2023" name="Plants (Basel)">
        <title>Annotation of the Turnera subulata (Passifloraceae) Draft Genome Reveals the S-Locus Evolved after the Divergence of Turneroideae from Passifloroideae in a Stepwise Manner.</title>
        <authorList>
            <person name="Henning P.M."/>
            <person name="Roalson E.H."/>
            <person name="Mir W."/>
            <person name="McCubbin A.G."/>
            <person name="Shore J.S."/>
        </authorList>
    </citation>
    <scope>NUCLEOTIDE SEQUENCE</scope>
    <source>
        <strain evidence="8">F60SS</strain>
    </source>
</reference>
<keyword evidence="5 6" id="KW-0472">Membrane</keyword>
<dbReference type="EMBL" id="JAKUCV010007605">
    <property type="protein sequence ID" value="KAJ4822692.1"/>
    <property type="molecule type" value="Genomic_DNA"/>
</dbReference>